<accession>A0ACB9H076</accession>
<protein>
    <submittedName>
        <fullName evidence="1">Uncharacterized protein</fullName>
    </submittedName>
</protein>
<organism evidence="1 2">
    <name type="scientific">Cichorium intybus</name>
    <name type="common">Chicory</name>
    <dbReference type="NCBI Taxonomy" id="13427"/>
    <lineage>
        <taxon>Eukaryota</taxon>
        <taxon>Viridiplantae</taxon>
        <taxon>Streptophyta</taxon>
        <taxon>Embryophyta</taxon>
        <taxon>Tracheophyta</taxon>
        <taxon>Spermatophyta</taxon>
        <taxon>Magnoliopsida</taxon>
        <taxon>eudicotyledons</taxon>
        <taxon>Gunneridae</taxon>
        <taxon>Pentapetalae</taxon>
        <taxon>asterids</taxon>
        <taxon>campanulids</taxon>
        <taxon>Asterales</taxon>
        <taxon>Asteraceae</taxon>
        <taxon>Cichorioideae</taxon>
        <taxon>Cichorieae</taxon>
        <taxon>Cichoriinae</taxon>
        <taxon>Cichorium</taxon>
    </lineage>
</organism>
<proteinExistence type="predicted"/>
<gene>
    <name evidence="1" type="ORF">L2E82_01129</name>
</gene>
<sequence length="72" mass="8132">MFIVESFLIIISRVSSSTCETRVVYAKTRLWILAFPASVGYCFAYRRSGLQAPGENCKIFKYVNEGKDGKSQ</sequence>
<keyword evidence="2" id="KW-1185">Reference proteome</keyword>
<dbReference type="Proteomes" id="UP001055811">
    <property type="component" value="Linkage Group LG01"/>
</dbReference>
<dbReference type="EMBL" id="CM042009">
    <property type="protein sequence ID" value="KAI3788367.1"/>
    <property type="molecule type" value="Genomic_DNA"/>
</dbReference>
<evidence type="ECO:0000313" key="1">
    <source>
        <dbReference type="EMBL" id="KAI3788367.1"/>
    </source>
</evidence>
<reference evidence="2" key="1">
    <citation type="journal article" date="2022" name="Mol. Ecol. Resour.">
        <title>The genomes of chicory, endive, great burdock and yacon provide insights into Asteraceae palaeo-polyploidization history and plant inulin production.</title>
        <authorList>
            <person name="Fan W."/>
            <person name="Wang S."/>
            <person name="Wang H."/>
            <person name="Wang A."/>
            <person name="Jiang F."/>
            <person name="Liu H."/>
            <person name="Zhao H."/>
            <person name="Xu D."/>
            <person name="Zhang Y."/>
        </authorList>
    </citation>
    <scope>NUCLEOTIDE SEQUENCE [LARGE SCALE GENOMIC DNA]</scope>
    <source>
        <strain evidence="2">cv. Punajuju</strain>
    </source>
</reference>
<name>A0ACB9H076_CICIN</name>
<comment type="caution">
    <text evidence="1">The sequence shown here is derived from an EMBL/GenBank/DDBJ whole genome shotgun (WGS) entry which is preliminary data.</text>
</comment>
<evidence type="ECO:0000313" key="2">
    <source>
        <dbReference type="Proteomes" id="UP001055811"/>
    </source>
</evidence>
<reference evidence="1 2" key="2">
    <citation type="journal article" date="2022" name="Mol. Ecol. Resour.">
        <title>The genomes of chicory, endive, great burdock and yacon provide insights into Asteraceae paleo-polyploidization history and plant inulin production.</title>
        <authorList>
            <person name="Fan W."/>
            <person name="Wang S."/>
            <person name="Wang H."/>
            <person name="Wang A."/>
            <person name="Jiang F."/>
            <person name="Liu H."/>
            <person name="Zhao H."/>
            <person name="Xu D."/>
            <person name="Zhang Y."/>
        </authorList>
    </citation>
    <scope>NUCLEOTIDE SEQUENCE [LARGE SCALE GENOMIC DNA]</scope>
    <source>
        <strain evidence="2">cv. Punajuju</strain>
        <tissue evidence="1">Leaves</tissue>
    </source>
</reference>